<organism evidence="1 2">
    <name type="scientific">Mycobacteroides salmoniphilum</name>
    <dbReference type="NCBI Taxonomy" id="404941"/>
    <lineage>
        <taxon>Bacteria</taxon>
        <taxon>Bacillati</taxon>
        <taxon>Actinomycetota</taxon>
        <taxon>Actinomycetes</taxon>
        <taxon>Mycobacteriales</taxon>
        <taxon>Mycobacteriaceae</taxon>
        <taxon>Mycobacteroides</taxon>
    </lineage>
</organism>
<dbReference type="AlphaFoldDB" id="A0A4R8S4N4"/>
<evidence type="ECO:0000313" key="1">
    <source>
        <dbReference type="EMBL" id="TDZ85856.1"/>
    </source>
</evidence>
<accession>A0A4R8S4N4</accession>
<dbReference type="RefSeq" id="WP_134070205.1">
    <property type="nucleotide sequence ID" value="NZ_PECH01000004.1"/>
</dbReference>
<dbReference type="EMBL" id="PECH01000004">
    <property type="protein sequence ID" value="TDZ85856.1"/>
    <property type="molecule type" value="Genomic_DNA"/>
</dbReference>
<name>A0A4R8S4N4_9MYCO</name>
<proteinExistence type="predicted"/>
<dbReference type="Proteomes" id="UP000295117">
    <property type="component" value="Unassembled WGS sequence"/>
</dbReference>
<sequence length="130" mass="14015" precursor="true">MTDPNYMNFFVERFASDMAVVTACTKACGFTLESDGHPVDDADGYVQITKYADGFEMGLCIIWPPTAPMTRSQETVAQTIAHELRQRVLFDIEDPGAESGERWILATPGGAASTVDVVEHEDGVGLAGSP</sequence>
<reference evidence="1 2" key="1">
    <citation type="journal article" date="2019" name="Sci. Rep.">
        <title>Extended insight into the Mycobacterium chelonae-abscessus complex through whole genome sequencing of Mycobacterium salmoniphilum outbreak and Mycobacterium salmoniphilum-like strains.</title>
        <authorList>
            <person name="Behra P.R.K."/>
            <person name="Das S."/>
            <person name="Pettersson B.M.F."/>
            <person name="Shirreff L."/>
            <person name="DuCote T."/>
            <person name="Jacobsson K.G."/>
            <person name="Ennis D.G."/>
            <person name="Kirsebom L.A."/>
        </authorList>
    </citation>
    <scope>NUCLEOTIDE SEQUENCE [LARGE SCALE GENOMIC DNA]</scope>
    <source>
        <strain evidence="1 2">DE 4585</strain>
    </source>
</reference>
<evidence type="ECO:0000313" key="2">
    <source>
        <dbReference type="Proteomes" id="UP000295117"/>
    </source>
</evidence>
<gene>
    <name evidence="1" type="ORF">DE4585_01179</name>
</gene>
<comment type="caution">
    <text evidence="1">The sequence shown here is derived from an EMBL/GenBank/DDBJ whole genome shotgun (WGS) entry which is preliminary data.</text>
</comment>
<protein>
    <submittedName>
        <fullName evidence="1">Uncharacterized protein</fullName>
    </submittedName>
</protein>